<gene>
    <name evidence="5" type="ORF">ATL39_0860</name>
</gene>
<dbReference type="Proteomes" id="UP000285120">
    <property type="component" value="Unassembled WGS sequence"/>
</dbReference>
<sequence>MTPAEKARQQIRTQKHTGPTAGMASDYTQTNVVILPEKEAAAFREFARLNPKSCPVLEEIPAGEWISSLAAGSDIRSDVPKYRVYINGQYAEQRTDITDLWEADFVTFLIGCSFTFEAALLEALVPIRHMEEHCNVPMYKTSVPTEESLPFQGKMVVSMRPIPKALVETAERITSQYPDVHGAPVHIGSPAELGIVDLQHPDYGDPVTIHPGEIPVFWACGVTPQNALLEAKLALAITHEPGHMFITDQPHAAYKKT</sequence>
<comment type="caution">
    <text evidence="5">The sequence shown here is derived from an EMBL/GenBank/DDBJ whole genome shotgun (WGS) entry which is preliminary data.</text>
</comment>
<name>A0A419V5A0_9BACL</name>
<dbReference type="PANTHER" id="PTHR32022">
    <property type="entry name" value="D-GLUTAMATE CYCLASE, MITOCHONDRIAL"/>
    <property type="match status" value="1"/>
</dbReference>
<dbReference type="Gene3D" id="3.40.1640.10">
    <property type="entry name" value="PSTPO5379-like"/>
    <property type="match status" value="1"/>
</dbReference>
<dbReference type="RefSeq" id="WP_120192063.1">
    <property type="nucleotide sequence ID" value="NZ_RAPK01000007.1"/>
</dbReference>
<evidence type="ECO:0000256" key="2">
    <source>
        <dbReference type="ARBA" id="ARBA00023239"/>
    </source>
</evidence>
<dbReference type="PIRSF" id="PIRSF029755">
    <property type="entry name" value="UCP029755"/>
    <property type="match status" value="1"/>
</dbReference>
<dbReference type="AlphaFoldDB" id="A0A419V5A0"/>
<evidence type="ECO:0000313" key="5">
    <source>
        <dbReference type="EMBL" id="RKD75163.1"/>
    </source>
</evidence>
<comment type="similarity">
    <text evidence="1 3">Belongs to the D-glutamate cyclase family.</text>
</comment>
<evidence type="ECO:0000256" key="1">
    <source>
        <dbReference type="ARBA" id="ARBA00007896"/>
    </source>
</evidence>
<evidence type="ECO:0000256" key="4">
    <source>
        <dbReference type="SAM" id="MobiDB-lite"/>
    </source>
</evidence>
<organism evidence="5 6">
    <name type="scientific">Sinobaca qinghaiensis</name>
    <dbReference type="NCBI Taxonomy" id="342944"/>
    <lineage>
        <taxon>Bacteria</taxon>
        <taxon>Bacillati</taxon>
        <taxon>Bacillota</taxon>
        <taxon>Bacilli</taxon>
        <taxon>Bacillales</taxon>
        <taxon>Sporolactobacillaceae</taxon>
        <taxon>Sinobaca</taxon>
    </lineage>
</organism>
<protein>
    <recommendedName>
        <fullName evidence="3">Putative hydro-lyase ATL39_0860</fullName>
        <ecNumber evidence="3">4.2.1.-</ecNumber>
    </recommendedName>
</protein>
<proteinExistence type="inferred from homology"/>
<dbReference type="GO" id="GO:0047820">
    <property type="term" value="F:D-glutamate cyclase activity"/>
    <property type="evidence" value="ECO:0007669"/>
    <property type="project" value="TreeGrafter"/>
</dbReference>
<dbReference type="InterPro" id="IPR016938">
    <property type="entry name" value="UPF0317"/>
</dbReference>
<dbReference type="InterPro" id="IPR038021">
    <property type="entry name" value="Putative_hydro-lyase"/>
</dbReference>
<dbReference type="InterPro" id="IPR009906">
    <property type="entry name" value="D-Glu_cyclase"/>
</dbReference>
<dbReference type="FunFam" id="3.30.2040.10:FF:000001">
    <property type="entry name" value="D-glutamate cyclase, mitochondrial"/>
    <property type="match status" value="1"/>
</dbReference>
<dbReference type="OrthoDB" id="149585at2"/>
<reference evidence="5 6" key="1">
    <citation type="submission" date="2018-09" db="EMBL/GenBank/DDBJ databases">
        <title>Genomic Encyclopedia of Archaeal and Bacterial Type Strains, Phase II (KMG-II): from individual species to whole genera.</title>
        <authorList>
            <person name="Goeker M."/>
        </authorList>
    </citation>
    <scope>NUCLEOTIDE SEQUENCE [LARGE SCALE GENOMIC DNA]</scope>
    <source>
        <strain evidence="5 6">DSM 17008</strain>
    </source>
</reference>
<dbReference type="PANTHER" id="PTHR32022:SF10">
    <property type="entry name" value="D-GLUTAMATE CYCLASE, MITOCHONDRIAL"/>
    <property type="match status" value="1"/>
</dbReference>
<dbReference type="EC" id="4.2.1.-" evidence="3"/>
<dbReference type="Gene3D" id="3.30.2040.10">
    <property type="entry name" value="PSTPO5379-like domain"/>
    <property type="match status" value="1"/>
</dbReference>
<evidence type="ECO:0000313" key="6">
    <source>
        <dbReference type="Proteomes" id="UP000285120"/>
    </source>
</evidence>
<dbReference type="GO" id="GO:0006536">
    <property type="term" value="P:glutamate metabolic process"/>
    <property type="evidence" value="ECO:0007669"/>
    <property type="project" value="TreeGrafter"/>
</dbReference>
<accession>A0A419V5A0</accession>
<dbReference type="HAMAP" id="MF_01830">
    <property type="entry name" value="Hydro_lyase"/>
    <property type="match status" value="1"/>
</dbReference>
<feature type="region of interest" description="Disordered" evidence="4">
    <location>
        <begin position="1"/>
        <end position="24"/>
    </location>
</feature>
<keyword evidence="2 3" id="KW-0456">Lyase</keyword>
<dbReference type="Pfam" id="PF07286">
    <property type="entry name" value="D-Glu_cyclase"/>
    <property type="match status" value="1"/>
</dbReference>
<evidence type="ECO:0000256" key="3">
    <source>
        <dbReference type="HAMAP-Rule" id="MF_01830"/>
    </source>
</evidence>
<dbReference type="SUPFAM" id="SSF160920">
    <property type="entry name" value="PSTPO5379-like"/>
    <property type="match status" value="1"/>
</dbReference>
<dbReference type="EMBL" id="RAPK01000007">
    <property type="protein sequence ID" value="RKD75163.1"/>
    <property type="molecule type" value="Genomic_DNA"/>
</dbReference>
<keyword evidence="6" id="KW-1185">Reference proteome</keyword>
<dbReference type="NCBIfam" id="NF003969">
    <property type="entry name" value="PRK05463.1"/>
    <property type="match status" value="1"/>
</dbReference>